<reference evidence="1 2" key="1">
    <citation type="submission" date="2018-07" db="EMBL/GenBank/DDBJ databases">
        <title>Genomic Encyclopedia of Type Strains, Phase IV (KMG-IV): sequencing the most valuable type-strain genomes for metagenomic binning, comparative biology and taxonomic classification.</title>
        <authorList>
            <person name="Goeker M."/>
        </authorList>
    </citation>
    <scope>NUCLEOTIDE SEQUENCE [LARGE SCALE GENOMIC DNA]</scope>
    <source>
        <strain evidence="1 2">DSM 21410</strain>
    </source>
</reference>
<gene>
    <name evidence="1" type="ORF">DES35_101873</name>
</gene>
<keyword evidence="2" id="KW-1185">Reference proteome</keyword>
<dbReference type="InterPro" id="IPR011250">
    <property type="entry name" value="OMP/PagP_B-barrel"/>
</dbReference>
<dbReference type="EMBL" id="QPJS01000001">
    <property type="protein sequence ID" value="RCX05586.1"/>
    <property type="molecule type" value="Genomic_DNA"/>
</dbReference>
<dbReference type="RefSeq" id="WP_037356525.1">
    <property type="nucleotide sequence ID" value="NZ_BHZF01000001.1"/>
</dbReference>
<dbReference type="AlphaFoldDB" id="A0A369ABA9"/>
<sequence length="298" mass="35078">MKKLAFVPFILIVYFLPYTSYSQDRIITKRNQRIECKILPIRDKEYVYFQIYEDNELRYTLIPKNNVKRIDRNFYKRPILNMEQSLNKLNYHKLLISARAGLGRMSYQIDQNLAPQLKDFQNRERFGLNLELEIQYMFSESFGIFVNYMNFSNNLSKTYQFSNPGNPSEPLELTFKSSQLNQNFSFGVEYFTLLSEKASFSVGIGLGRFNNRYDINYDFLTTPTRYLGNNLSILTKINFSYKVSENLYVQAGINFLSANMTKVREITENSDIEVDLGLNPWSVSRTNFTLGLRYGFDF</sequence>
<dbReference type="Proteomes" id="UP000253517">
    <property type="component" value="Unassembled WGS sequence"/>
</dbReference>
<dbReference type="SUPFAM" id="SSF56925">
    <property type="entry name" value="OMPA-like"/>
    <property type="match status" value="1"/>
</dbReference>
<evidence type="ECO:0000313" key="1">
    <source>
        <dbReference type="EMBL" id="RCX05586.1"/>
    </source>
</evidence>
<proteinExistence type="predicted"/>
<name>A0A369ABA9_9FLAO</name>
<evidence type="ECO:0008006" key="3">
    <source>
        <dbReference type="Google" id="ProtNLM"/>
    </source>
</evidence>
<organism evidence="1 2">
    <name type="scientific">Schleiferia thermophila</name>
    <dbReference type="NCBI Taxonomy" id="884107"/>
    <lineage>
        <taxon>Bacteria</taxon>
        <taxon>Pseudomonadati</taxon>
        <taxon>Bacteroidota</taxon>
        <taxon>Flavobacteriia</taxon>
        <taxon>Flavobacteriales</taxon>
        <taxon>Schleiferiaceae</taxon>
        <taxon>Schleiferia</taxon>
    </lineage>
</organism>
<accession>A0A369ABA9</accession>
<comment type="caution">
    <text evidence="1">The sequence shown here is derived from an EMBL/GenBank/DDBJ whole genome shotgun (WGS) entry which is preliminary data.</text>
</comment>
<protein>
    <recommendedName>
        <fullName evidence="3">Outer membrane protein with beta-barrel domain</fullName>
    </recommendedName>
</protein>
<evidence type="ECO:0000313" key="2">
    <source>
        <dbReference type="Proteomes" id="UP000253517"/>
    </source>
</evidence>